<dbReference type="GO" id="GO:0030295">
    <property type="term" value="F:protein kinase activator activity"/>
    <property type="evidence" value="ECO:0007669"/>
    <property type="project" value="TreeGrafter"/>
</dbReference>
<dbReference type="InterPro" id="IPR036097">
    <property type="entry name" value="HisK_dim/P_sf"/>
</dbReference>
<evidence type="ECO:0000256" key="2">
    <source>
        <dbReference type="ARBA" id="ARBA00012438"/>
    </source>
</evidence>
<keyword evidence="9" id="KW-1185">Reference proteome</keyword>
<keyword evidence="6" id="KW-0472">Membrane</keyword>
<dbReference type="Gene3D" id="3.30.565.10">
    <property type="entry name" value="Histidine kinase-like ATPase, C-terminal domain"/>
    <property type="match status" value="1"/>
</dbReference>
<dbReference type="AlphaFoldDB" id="A0AA51NCI4"/>
<accession>A0AA51NCI4</accession>
<evidence type="ECO:0000256" key="3">
    <source>
        <dbReference type="ARBA" id="ARBA00022679"/>
    </source>
</evidence>
<dbReference type="EC" id="2.7.13.3" evidence="2"/>
<reference evidence="8 9" key="1">
    <citation type="submission" date="2023-08" db="EMBL/GenBank/DDBJ databases">
        <title>Comparative genomics and taxonomic characterization of three novel marine species of genus Marivirga.</title>
        <authorList>
            <person name="Muhammad N."/>
            <person name="Kim S.-G."/>
        </authorList>
    </citation>
    <scope>NUCLEOTIDE SEQUENCE [LARGE SCALE GENOMIC DNA]</scope>
    <source>
        <strain evidence="8 9">BDSF4-3</strain>
    </source>
</reference>
<keyword evidence="6" id="KW-0812">Transmembrane</keyword>
<dbReference type="InterPro" id="IPR003594">
    <property type="entry name" value="HATPase_dom"/>
</dbReference>
<keyword evidence="3" id="KW-0808">Transferase</keyword>
<dbReference type="PANTHER" id="PTHR42878">
    <property type="entry name" value="TWO-COMPONENT HISTIDINE KINASE"/>
    <property type="match status" value="1"/>
</dbReference>
<dbReference type="InterPro" id="IPR004358">
    <property type="entry name" value="Sig_transdc_His_kin-like_C"/>
</dbReference>
<evidence type="ECO:0000313" key="9">
    <source>
        <dbReference type="Proteomes" id="UP001230496"/>
    </source>
</evidence>
<dbReference type="GO" id="GO:0007234">
    <property type="term" value="P:osmosensory signaling via phosphorelay pathway"/>
    <property type="evidence" value="ECO:0007669"/>
    <property type="project" value="TreeGrafter"/>
</dbReference>
<dbReference type="InterPro" id="IPR050351">
    <property type="entry name" value="BphY/WalK/GraS-like"/>
</dbReference>
<dbReference type="PANTHER" id="PTHR42878:SF15">
    <property type="entry name" value="BACTERIOPHYTOCHROME"/>
    <property type="match status" value="1"/>
</dbReference>
<feature type="transmembrane region" description="Helical" evidence="6">
    <location>
        <begin position="404"/>
        <end position="424"/>
    </location>
</feature>
<dbReference type="KEGG" id="msaa:QYS49_37190"/>
<evidence type="ECO:0000259" key="7">
    <source>
        <dbReference type="PROSITE" id="PS50109"/>
    </source>
</evidence>
<gene>
    <name evidence="8" type="ORF">QYS49_37190</name>
</gene>
<organism evidence="8 9">
    <name type="scientific">Marivirga salinarum</name>
    <dbReference type="NCBI Taxonomy" id="3059078"/>
    <lineage>
        <taxon>Bacteria</taxon>
        <taxon>Pseudomonadati</taxon>
        <taxon>Bacteroidota</taxon>
        <taxon>Cytophagia</taxon>
        <taxon>Cytophagales</taxon>
        <taxon>Marivirgaceae</taxon>
        <taxon>Marivirga</taxon>
    </lineage>
</organism>
<evidence type="ECO:0000256" key="6">
    <source>
        <dbReference type="SAM" id="Phobius"/>
    </source>
</evidence>
<dbReference type="GO" id="GO:0000156">
    <property type="term" value="F:phosphorelay response regulator activity"/>
    <property type="evidence" value="ECO:0007669"/>
    <property type="project" value="TreeGrafter"/>
</dbReference>
<dbReference type="InterPro" id="IPR036890">
    <property type="entry name" value="HATPase_C_sf"/>
</dbReference>
<name>A0AA51NCI4_9BACT</name>
<dbReference type="PROSITE" id="PS51257">
    <property type="entry name" value="PROKAR_LIPOPROTEIN"/>
    <property type="match status" value="1"/>
</dbReference>
<dbReference type="PROSITE" id="PS50109">
    <property type="entry name" value="HIS_KIN"/>
    <property type="match status" value="1"/>
</dbReference>
<evidence type="ECO:0000256" key="5">
    <source>
        <dbReference type="SAM" id="Coils"/>
    </source>
</evidence>
<dbReference type="RefSeq" id="WP_308347868.1">
    <property type="nucleotide sequence ID" value="NZ_CP129971.1"/>
</dbReference>
<keyword evidence="8" id="KW-0547">Nucleotide-binding</keyword>
<dbReference type="GO" id="GO:0005524">
    <property type="term" value="F:ATP binding"/>
    <property type="evidence" value="ECO:0007669"/>
    <property type="project" value="UniProtKB-KW"/>
</dbReference>
<dbReference type="SUPFAM" id="SSF55874">
    <property type="entry name" value="ATPase domain of HSP90 chaperone/DNA topoisomerase II/histidine kinase"/>
    <property type="match status" value="1"/>
</dbReference>
<keyword evidence="8" id="KW-0067">ATP-binding</keyword>
<dbReference type="GO" id="GO:0000155">
    <property type="term" value="F:phosphorelay sensor kinase activity"/>
    <property type="evidence" value="ECO:0007669"/>
    <property type="project" value="InterPro"/>
</dbReference>
<dbReference type="Pfam" id="PF02518">
    <property type="entry name" value="HATPase_c"/>
    <property type="match status" value="1"/>
</dbReference>
<dbReference type="Proteomes" id="UP001230496">
    <property type="component" value="Chromosome"/>
</dbReference>
<feature type="coiled-coil region" evidence="5">
    <location>
        <begin position="290"/>
        <end position="399"/>
    </location>
</feature>
<keyword evidence="4" id="KW-0418">Kinase</keyword>
<evidence type="ECO:0000256" key="4">
    <source>
        <dbReference type="ARBA" id="ARBA00022777"/>
    </source>
</evidence>
<protein>
    <recommendedName>
        <fullName evidence="2">histidine kinase</fullName>
        <ecNumber evidence="2">2.7.13.3</ecNumber>
    </recommendedName>
</protein>
<feature type="domain" description="Histidine kinase" evidence="7">
    <location>
        <begin position="473"/>
        <end position="682"/>
    </location>
</feature>
<dbReference type="InterPro" id="IPR005467">
    <property type="entry name" value="His_kinase_dom"/>
</dbReference>
<evidence type="ECO:0000313" key="8">
    <source>
        <dbReference type="EMBL" id="WMN11095.1"/>
    </source>
</evidence>
<dbReference type="PRINTS" id="PR00344">
    <property type="entry name" value="BCTRLSENSOR"/>
</dbReference>
<evidence type="ECO:0000256" key="1">
    <source>
        <dbReference type="ARBA" id="ARBA00000085"/>
    </source>
</evidence>
<dbReference type="Gene3D" id="1.10.287.130">
    <property type="match status" value="1"/>
</dbReference>
<dbReference type="SUPFAM" id="SSF47384">
    <property type="entry name" value="Homodimeric domain of signal transducing histidine kinase"/>
    <property type="match status" value="1"/>
</dbReference>
<sequence>MRKTIDFYIGGFKKIPNNLILQTLIVIMSCVFSLESKAQDSQVVQVKAFSEDFNPFPNQSISINQGEFVGLNGKGIVFVNLKASDIPIQSIKLKDEKLEVASWNLSKGVLEVIIRKKNYIDKEIRVVDKTGVGIAGVQVQFRGNKLVIKNTDHRGMLTIPLALSEEIKGVDQFKISDCIIRDFRNEDTVVITVEKMEMKVEEPEPLPIDEQTSQKEQNDQVRLLLSQLDTITSIKIFYELTNKVPRDKIDENTQKILDQKLDELLSQISKDELSESNNVLNKISDTTVVEEDFDNLLQQARKENKNMSQNRFAVEEKIQLVRDKLNVGFENLSEDSKSNLLNEIEELENILQNTKTQFNENSKAYLALINELKRRFFDIQELENRLSESEKERLKEKRIYQQRLLLILGVALIFAFLIVLLFYFRSRLKKQKESLIEAHRLVKLTNENLENIVMERTFLLHKTFKELDTVLYRASHDLRSPLCSIAGLSDLMTRETKNSELNGLLIKTTTKMDKLLKKLSIVSLIHQPADFEEVDITSLSENVIASFDNTIKERAINFKVNIELETVVLSIPKLVEVILYHLLENAFFFCWINNENDGEVEFNIRKYEENLEITVSDNGIGIEDTIKDKIFDMFYVGNQYSQGNGLGLYIVQMSTELLNGDIKVINEKRGFTKFIVHLPIDGKGSNTLEFLSSLKS</sequence>
<keyword evidence="5" id="KW-0175">Coiled coil</keyword>
<keyword evidence="6" id="KW-1133">Transmembrane helix</keyword>
<proteinExistence type="predicted"/>
<dbReference type="EMBL" id="CP129971">
    <property type="protein sequence ID" value="WMN11095.1"/>
    <property type="molecule type" value="Genomic_DNA"/>
</dbReference>
<dbReference type="SMART" id="SM00387">
    <property type="entry name" value="HATPase_c"/>
    <property type="match status" value="1"/>
</dbReference>
<comment type="catalytic activity">
    <reaction evidence="1">
        <text>ATP + protein L-histidine = ADP + protein N-phospho-L-histidine.</text>
        <dbReference type="EC" id="2.7.13.3"/>
    </reaction>
</comment>